<dbReference type="FunFam" id="3.30.160.60:FF:000100">
    <property type="entry name" value="Zinc finger 45-like"/>
    <property type="match status" value="1"/>
</dbReference>
<dbReference type="InterPro" id="IPR013087">
    <property type="entry name" value="Znf_C2H2_type"/>
</dbReference>
<dbReference type="InterPro" id="IPR036236">
    <property type="entry name" value="Znf_C2H2_sf"/>
</dbReference>
<evidence type="ECO:0000259" key="10">
    <source>
        <dbReference type="PROSITE" id="PS50157"/>
    </source>
</evidence>
<protein>
    <recommendedName>
        <fullName evidence="10">C2H2-type domain-containing protein</fullName>
    </recommendedName>
</protein>
<keyword evidence="3" id="KW-0677">Repeat</keyword>
<keyword evidence="7" id="KW-0539">Nucleus</keyword>
<feature type="domain" description="C2H2-type" evidence="10">
    <location>
        <begin position="178"/>
        <end position="201"/>
    </location>
</feature>
<dbReference type="PANTHER" id="PTHR24379:SF121">
    <property type="entry name" value="C2H2-TYPE DOMAIN-CONTAINING PROTEIN"/>
    <property type="match status" value="1"/>
</dbReference>
<evidence type="ECO:0000256" key="3">
    <source>
        <dbReference type="ARBA" id="ARBA00022737"/>
    </source>
</evidence>
<dbReference type="EMBL" id="JABSTV010001247">
    <property type="protein sequence ID" value="KAH7972523.1"/>
    <property type="molecule type" value="Genomic_DNA"/>
</dbReference>
<evidence type="ECO:0000256" key="1">
    <source>
        <dbReference type="ARBA" id="ARBA00004123"/>
    </source>
</evidence>
<feature type="domain" description="C2H2-type" evidence="10">
    <location>
        <begin position="66"/>
        <end position="93"/>
    </location>
</feature>
<comment type="caution">
    <text evidence="11">The sequence shown here is derived from an EMBL/GenBank/DDBJ whole genome shotgun (WGS) entry which is preliminary data.</text>
</comment>
<keyword evidence="12" id="KW-1185">Reference proteome</keyword>
<dbReference type="Pfam" id="PF12874">
    <property type="entry name" value="zf-met"/>
    <property type="match status" value="1"/>
</dbReference>
<gene>
    <name evidence="11" type="ORF">HPB52_013005</name>
</gene>
<dbReference type="SUPFAM" id="SSF57667">
    <property type="entry name" value="beta-beta-alpha zinc fingers"/>
    <property type="match status" value="4"/>
</dbReference>
<evidence type="ECO:0000256" key="2">
    <source>
        <dbReference type="ARBA" id="ARBA00022723"/>
    </source>
</evidence>
<feature type="domain" description="C2H2-type" evidence="10">
    <location>
        <begin position="38"/>
        <end position="65"/>
    </location>
</feature>
<feature type="region of interest" description="Disordered" evidence="9">
    <location>
        <begin position="224"/>
        <end position="277"/>
    </location>
</feature>
<proteinExistence type="predicted"/>
<evidence type="ECO:0000256" key="7">
    <source>
        <dbReference type="ARBA" id="ARBA00023242"/>
    </source>
</evidence>
<dbReference type="SMART" id="SM00355">
    <property type="entry name" value="ZnF_C2H2"/>
    <property type="match status" value="7"/>
</dbReference>
<dbReference type="VEuPathDB" id="VectorBase:RSAN_038305"/>
<dbReference type="Proteomes" id="UP000821837">
    <property type="component" value="Chromosome 11"/>
</dbReference>
<evidence type="ECO:0000256" key="4">
    <source>
        <dbReference type="ARBA" id="ARBA00022771"/>
    </source>
</evidence>
<feature type="domain" description="C2H2-type" evidence="10">
    <location>
        <begin position="124"/>
        <end position="151"/>
    </location>
</feature>
<evidence type="ECO:0000256" key="9">
    <source>
        <dbReference type="SAM" id="MobiDB-lite"/>
    </source>
</evidence>
<dbReference type="PROSITE" id="PS00028">
    <property type="entry name" value="ZINC_FINGER_C2H2_1"/>
    <property type="match status" value="5"/>
</dbReference>
<evidence type="ECO:0000313" key="12">
    <source>
        <dbReference type="Proteomes" id="UP000821837"/>
    </source>
</evidence>
<dbReference type="AlphaFoldDB" id="A0A9D4QD40"/>
<dbReference type="GO" id="GO:0008270">
    <property type="term" value="F:zinc ion binding"/>
    <property type="evidence" value="ECO:0007669"/>
    <property type="project" value="UniProtKB-KW"/>
</dbReference>
<evidence type="ECO:0000256" key="8">
    <source>
        <dbReference type="PROSITE-ProRule" id="PRU00042"/>
    </source>
</evidence>
<dbReference type="GO" id="GO:0003677">
    <property type="term" value="F:DNA binding"/>
    <property type="evidence" value="ECO:0007669"/>
    <property type="project" value="UniProtKB-KW"/>
</dbReference>
<keyword evidence="4 8" id="KW-0863">Zinc-finger</keyword>
<comment type="subcellular location">
    <subcellularLocation>
        <location evidence="1">Nucleus</location>
    </subcellularLocation>
</comment>
<organism evidence="11 12">
    <name type="scientific">Rhipicephalus sanguineus</name>
    <name type="common">Brown dog tick</name>
    <name type="synonym">Ixodes sanguineus</name>
    <dbReference type="NCBI Taxonomy" id="34632"/>
    <lineage>
        <taxon>Eukaryota</taxon>
        <taxon>Metazoa</taxon>
        <taxon>Ecdysozoa</taxon>
        <taxon>Arthropoda</taxon>
        <taxon>Chelicerata</taxon>
        <taxon>Arachnida</taxon>
        <taxon>Acari</taxon>
        <taxon>Parasitiformes</taxon>
        <taxon>Ixodida</taxon>
        <taxon>Ixodoidea</taxon>
        <taxon>Ixodidae</taxon>
        <taxon>Rhipicephalinae</taxon>
        <taxon>Rhipicephalus</taxon>
        <taxon>Rhipicephalus</taxon>
    </lineage>
</organism>
<sequence length="347" mass="38863">MASQKINSRCRCPLCPKAFGTARDMGIHVRRHEGCKPYTCKDCDKAFCTPFELDQHARTHTGERPYKCPTCACAFATLSTMHRHANAHRKANSVMYRCSVCPSIFRYATSCTAHERTHREDCRHRCKTCGRVFPQAFNLKRHMRLHDSNKTHSCDTCERSFYNKEHLDAHVQSCGKFRKCEVCGKGFREEAQLEAHIASQHDLATELSEEDGESAACVGDSTFEQEQADDQSSSEDGSGSNDTLSDDQIRAKSGWSIRLRARGRTNAPRPPQDPVNATAEMARCPHKTRNVAARGILLRYHKSMSPGNVGQMRQARTLAKLQTAPKKQADLSISARTATVYLRSGVP</sequence>
<reference evidence="11" key="2">
    <citation type="submission" date="2021-09" db="EMBL/GenBank/DDBJ databases">
        <authorList>
            <person name="Jia N."/>
            <person name="Wang J."/>
            <person name="Shi W."/>
            <person name="Du L."/>
            <person name="Sun Y."/>
            <person name="Zhan W."/>
            <person name="Jiang J."/>
            <person name="Wang Q."/>
            <person name="Zhang B."/>
            <person name="Ji P."/>
            <person name="Sakyi L.B."/>
            <person name="Cui X."/>
            <person name="Yuan T."/>
            <person name="Jiang B."/>
            <person name="Yang W."/>
            <person name="Lam T.T.-Y."/>
            <person name="Chang Q."/>
            <person name="Ding S."/>
            <person name="Wang X."/>
            <person name="Zhu J."/>
            <person name="Ruan X."/>
            <person name="Zhao L."/>
            <person name="Wei J."/>
            <person name="Que T."/>
            <person name="Du C."/>
            <person name="Cheng J."/>
            <person name="Dai P."/>
            <person name="Han X."/>
            <person name="Huang E."/>
            <person name="Gao Y."/>
            <person name="Liu J."/>
            <person name="Shao H."/>
            <person name="Ye R."/>
            <person name="Li L."/>
            <person name="Wei W."/>
            <person name="Wang X."/>
            <person name="Wang C."/>
            <person name="Huo Q."/>
            <person name="Li W."/>
            <person name="Guo W."/>
            <person name="Chen H."/>
            <person name="Chen S."/>
            <person name="Zhou L."/>
            <person name="Zhou L."/>
            <person name="Ni X."/>
            <person name="Tian J."/>
            <person name="Zhou Y."/>
            <person name="Sheng Y."/>
            <person name="Liu T."/>
            <person name="Pan Y."/>
            <person name="Xia L."/>
            <person name="Li J."/>
            <person name="Zhao F."/>
            <person name="Cao W."/>
        </authorList>
    </citation>
    <scope>NUCLEOTIDE SEQUENCE</scope>
    <source>
        <strain evidence="11">Rsan-2018</strain>
        <tissue evidence="11">Larvae</tissue>
    </source>
</reference>
<dbReference type="PROSITE" id="PS50157">
    <property type="entry name" value="ZINC_FINGER_C2H2_2"/>
    <property type="match status" value="6"/>
</dbReference>
<dbReference type="FunFam" id="3.30.160.60:FF:000446">
    <property type="entry name" value="Zinc finger protein"/>
    <property type="match status" value="1"/>
</dbReference>
<dbReference type="GO" id="GO:0005634">
    <property type="term" value="C:nucleus"/>
    <property type="evidence" value="ECO:0007669"/>
    <property type="project" value="UniProtKB-SubCell"/>
</dbReference>
<evidence type="ECO:0000313" key="11">
    <source>
        <dbReference type="EMBL" id="KAH7972523.1"/>
    </source>
</evidence>
<dbReference type="PANTHER" id="PTHR24379">
    <property type="entry name" value="KRAB AND ZINC FINGER DOMAIN-CONTAINING"/>
    <property type="match status" value="1"/>
</dbReference>
<evidence type="ECO:0000256" key="5">
    <source>
        <dbReference type="ARBA" id="ARBA00022833"/>
    </source>
</evidence>
<feature type="domain" description="C2H2-type" evidence="10">
    <location>
        <begin position="96"/>
        <end position="123"/>
    </location>
</feature>
<accession>A0A9D4QD40</accession>
<name>A0A9D4QD40_RHISA</name>
<evidence type="ECO:0000256" key="6">
    <source>
        <dbReference type="ARBA" id="ARBA00023125"/>
    </source>
</evidence>
<reference evidence="11" key="1">
    <citation type="journal article" date="2020" name="Cell">
        <title>Large-Scale Comparative Analyses of Tick Genomes Elucidate Their Genetic Diversity and Vector Capacities.</title>
        <authorList>
            <consortium name="Tick Genome and Microbiome Consortium (TIGMIC)"/>
            <person name="Jia N."/>
            <person name="Wang J."/>
            <person name="Shi W."/>
            <person name="Du L."/>
            <person name="Sun Y."/>
            <person name="Zhan W."/>
            <person name="Jiang J.F."/>
            <person name="Wang Q."/>
            <person name="Zhang B."/>
            <person name="Ji P."/>
            <person name="Bell-Sakyi L."/>
            <person name="Cui X.M."/>
            <person name="Yuan T.T."/>
            <person name="Jiang B.G."/>
            <person name="Yang W.F."/>
            <person name="Lam T.T."/>
            <person name="Chang Q.C."/>
            <person name="Ding S.J."/>
            <person name="Wang X.J."/>
            <person name="Zhu J.G."/>
            <person name="Ruan X.D."/>
            <person name="Zhao L."/>
            <person name="Wei J.T."/>
            <person name="Ye R.Z."/>
            <person name="Que T.C."/>
            <person name="Du C.H."/>
            <person name="Zhou Y.H."/>
            <person name="Cheng J.X."/>
            <person name="Dai P.F."/>
            <person name="Guo W.B."/>
            <person name="Han X.H."/>
            <person name="Huang E.J."/>
            <person name="Li L.F."/>
            <person name="Wei W."/>
            <person name="Gao Y.C."/>
            <person name="Liu J.Z."/>
            <person name="Shao H.Z."/>
            <person name="Wang X."/>
            <person name="Wang C.C."/>
            <person name="Yang T.C."/>
            <person name="Huo Q.B."/>
            <person name="Li W."/>
            <person name="Chen H.Y."/>
            <person name="Chen S.E."/>
            <person name="Zhou L.G."/>
            <person name="Ni X.B."/>
            <person name="Tian J.H."/>
            <person name="Sheng Y."/>
            <person name="Liu T."/>
            <person name="Pan Y.S."/>
            <person name="Xia L.Y."/>
            <person name="Li J."/>
            <person name="Zhao F."/>
            <person name="Cao W.C."/>
        </authorList>
    </citation>
    <scope>NUCLEOTIDE SEQUENCE</scope>
    <source>
        <strain evidence="11">Rsan-2018</strain>
    </source>
</reference>
<keyword evidence="6" id="KW-0238">DNA-binding</keyword>
<keyword evidence="2" id="KW-0479">Metal-binding</keyword>
<dbReference type="FunFam" id="3.30.160.60:FF:001009">
    <property type="entry name" value="Zinc finger protein 26"/>
    <property type="match status" value="1"/>
</dbReference>
<dbReference type="Gene3D" id="3.30.160.60">
    <property type="entry name" value="Classic Zinc Finger"/>
    <property type="match status" value="4"/>
</dbReference>
<keyword evidence="5" id="KW-0862">Zinc</keyword>
<feature type="domain" description="C2H2-type" evidence="10">
    <location>
        <begin position="10"/>
        <end position="37"/>
    </location>
</feature>
<dbReference type="Pfam" id="PF00096">
    <property type="entry name" value="zf-C2H2"/>
    <property type="match status" value="3"/>
</dbReference>